<dbReference type="InterPro" id="IPR036412">
    <property type="entry name" value="HAD-like_sf"/>
</dbReference>
<gene>
    <name evidence="3" type="ORF">JCM10512_1043</name>
</gene>
<dbReference type="PANTHER" id="PTHR16504">
    <property type="entry name" value="5'(3')-DEOXYRIBONUCLEOTIDASE"/>
    <property type="match status" value="1"/>
</dbReference>
<evidence type="ECO:0000256" key="2">
    <source>
        <dbReference type="PIRSR" id="PIRSR610708-1"/>
    </source>
</evidence>
<evidence type="ECO:0000313" key="3">
    <source>
        <dbReference type="EMBL" id="GAE82811.1"/>
    </source>
</evidence>
<accession>W4UPD6</accession>
<dbReference type="Gene3D" id="1.10.40.40">
    <property type="entry name" value="Deoxyribonucleotidase, domain 2"/>
    <property type="match status" value="1"/>
</dbReference>
<dbReference type="STRING" id="1445607.JCM10512_1043"/>
<comment type="caution">
    <text evidence="3">The sequence shown here is derived from an EMBL/GenBank/DDBJ whole genome shotgun (WGS) entry which is preliminary data.</text>
</comment>
<dbReference type="AlphaFoldDB" id="W4UPD6"/>
<dbReference type="Gene3D" id="3.40.50.1000">
    <property type="entry name" value="HAD superfamily/HAD-like"/>
    <property type="match status" value="1"/>
</dbReference>
<evidence type="ECO:0000313" key="4">
    <source>
        <dbReference type="Proteomes" id="UP000019131"/>
    </source>
</evidence>
<dbReference type="Pfam" id="PF06941">
    <property type="entry name" value="NT5C"/>
    <property type="match status" value="1"/>
</dbReference>
<dbReference type="InterPro" id="IPR023214">
    <property type="entry name" value="HAD_sf"/>
</dbReference>
<dbReference type="GO" id="GO:0008253">
    <property type="term" value="F:5'-nucleotidase activity"/>
    <property type="evidence" value="ECO:0007669"/>
    <property type="project" value="InterPro"/>
</dbReference>
<feature type="active site" description="Proton donor" evidence="2">
    <location>
        <position position="2"/>
    </location>
</feature>
<evidence type="ECO:0000256" key="1">
    <source>
        <dbReference type="ARBA" id="ARBA00009589"/>
    </source>
</evidence>
<name>W4UPD6_9BACE</name>
<protein>
    <submittedName>
        <fullName evidence="3">5'(3')-deoxyribonucleotidase</fullName>
    </submittedName>
</protein>
<keyword evidence="4" id="KW-1185">Reference proteome</keyword>
<dbReference type="EMBL" id="BAIV01000005">
    <property type="protein sequence ID" value="GAE82811.1"/>
    <property type="molecule type" value="Genomic_DNA"/>
</dbReference>
<dbReference type="Proteomes" id="UP000019131">
    <property type="component" value="Unassembled WGS sequence"/>
</dbReference>
<reference evidence="3 4" key="1">
    <citation type="journal article" date="2014" name="Genome Announc.">
        <title>Draft Genome Sequence of Bacteroides reticulotermitis Strain JCM 10512T, Isolated from the Gut of a Termite.</title>
        <authorList>
            <person name="Yuki M."/>
            <person name="Oshima K."/>
            <person name="Suda W."/>
            <person name="Sakamoto M."/>
            <person name="Iida T."/>
            <person name="Hattori M."/>
            <person name="Ohkuma M."/>
        </authorList>
    </citation>
    <scope>NUCLEOTIDE SEQUENCE [LARGE SCALE GENOMIC DNA]</scope>
    <source>
        <strain evidence="3 4">JCM 10512</strain>
    </source>
</reference>
<dbReference type="InterPro" id="IPR010708">
    <property type="entry name" value="5'(3')-deoxyribonucleotidase"/>
</dbReference>
<proteinExistence type="inferred from homology"/>
<dbReference type="GO" id="GO:0009223">
    <property type="term" value="P:pyrimidine deoxyribonucleotide catabolic process"/>
    <property type="evidence" value="ECO:0007669"/>
    <property type="project" value="TreeGrafter"/>
</dbReference>
<comment type="similarity">
    <text evidence="1">Belongs to the 5'(3')-deoxyribonucleotidase family.</text>
</comment>
<organism evidence="3 4">
    <name type="scientific">Bacteroides reticulotermitis JCM 10512</name>
    <dbReference type="NCBI Taxonomy" id="1445607"/>
    <lineage>
        <taxon>Bacteria</taxon>
        <taxon>Pseudomonadati</taxon>
        <taxon>Bacteroidota</taxon>
        <taxon>Bacteroidia</taxon>
        <taxon>Bacteroidales</taxon>
        <taxon>Bacteroidaceae</taxon>
        <taxon>Bacteroides</taxon>
    </lineage>
</organism>
<dbReference type="SUPFAM" id="SSF56784">
    <property type="entry name" value="HAD-like"/>
    <property type="match status" value="1"/>
</dbReference>
<sequence>MDGVLADVYSQFLKLEAQETGILRTKEETNGFIESEAFPFYEKHVHSSVFFRTAPLMDRSVEGLDYLNRKYEVIILSSATEFPQSLMEKELWLNEHYSFISWEQMIFCGRKDVVQGDIMIDDHPKNLNLFSGERIIFTQPHNINVEVPESKRVFNWDNIMDIL</sequence>
<dbReference type="PANTHER" id="PTHR16504:SF4">
    <property type="entry name" value="5'(3')-DEOXYRIBONUCLEOTIDASE"/>
    <property type="match status" value="1"/>
</dbReference>